<comment type="cofactor">
    <cofactor evidence="1">
        <name>FAD</name>
        <dbReference type="ChEBI" id="CHEBI:57692"/>
    </cofactor>
</comment>
<evidence type="ECO:0000256" key="4">
    <source>
        <dbReference type="ARBA" id="ARBA00022737"/>
    </source>
</evidence>
<dbReference type="InterPro" id="IPR009075">
    <property type="entry name" value="AcylCo_DH/oxidase_C"/>
</dbReference>
<keyword evidence="8" id="KW-0175">Coiled coil</keyword>
<dbReference type="InterPro" id="IPR032781">
    <property type="entry name" value="ABC_tran_Xtn"/>
</dbReference>
<evidence type="ECO:0000259" key="10">
    <source>
        <dbReference type="PROSITE" id="PS50893"/>
    </source>
</evidence>
<evidence type="ECO:0000256" key="5">
    <source>
        <dbReference type="ARBA" id="ARBA00022741"/>
    </source>
</evidence>
<dbReference type="GO" id="GO:0050660">
    <property type="term" value="F:flavin adenine dinucleotide binding"/>
    <property type="evidence" value="ECO:0007669"/>
    <property type="project" value="InterPro"/>
</dbReference>
<dbReference type="Gene3D" id="3.40.50.300">
    <property type="entry name" value="P-loop containing nucleotide triphosphate hydrolases"/>
    <property type="match status" value="2"/>
</dbReference>
<dbReference type="Pfam" id="PF00005">
    <property type="entry name" value="ABC_tran"/>
    <property type="match status" value="2"/>
</dbReference>
<keyword evidence="7" id="KW-0067">ATP-binding</keyword>
<dbReference type="InterPro" id="IPR046373">
    <property type="entry name" value="Acyl-CoA_Oxase/DH_mid-dom_sf"/>
</dbReference>
<dbReference type="InterPro" id="IPR001199">
    <property type="entry name" value="Cyt_B5-like_heme/steroid-bd"/>
</dbReference>
<dbReference type="GO" id="GO:0016887">
    <property type="term" value="F:ATP hydrolysis activity"/>
    <property type="evidence" value="ECO:0007669"/>
    <property type="project" value="InterPro"/>
</dbReference>
<dbReference type="InterPro" id="IPR036250">
    <property type="entry name" value="AcylCo_DH-like_C"/>
</dbReference>
<dbReference type="SMART" id="SM01117">
    <property type="entry name" value="Cyt-b5"/>
    <property type="match status" value="1"/>
</dbReference>
<evidence type="ECO:0000256" key="6">
    <source>
        <dbReference type="ARBA" id="ARBA00022827"/>
    </source>
</evidence>
<feature type="coiled-coil region" evidence="8">
    <location>
        <begin position="662"/>
        <end position="692"/>
    </location>
</feature>
<dbReference type="InterPro" id="IPR017871">
    <property type="entry name" value="ABC_transporter-like_CS"/>
</dbReference>
<keyword evidence="5" id="KW-0547">Nucleotide-binding</keyword>
<dbReference type="Proteomes" id="UP000195557">
    <property type="component" value="Unassembled WGS sequence"/>
</dbReference>
<dbReference type="Pfam" id="PF02770">
    <property type="entry name" value="Acyl-CoA_dh_M"/>
    <property type="match status" value="1"/>
</dbReference>
<dbReference type="InterPro" id="IPR003593">
    <property type="entry name" value="AAA+_ATPase"/>
</dbReference>
<dbReference type="Gene3D" id="2.40.110.10">
    <property type="entry name" value="Butyryl-CoA Dehydrogenase, subunit A, domain 2"/>
    <property type="match status" value="1"/>
</dbReference>
<dbReference type="Gene3D" id="1.20.140.10">
    <property type="entry name" value="Butyryl-CoA Dehydrogenase, subunit A, domain 3"/>
    <property type="match status" value="1"/>
</dbReference>
<dbReference type="Pfam" id="PF00441">
    <property type="entry name" value="Acyl-CoA_dh_1"/>
    <property type="match status" value="1"/>
</dbReference>
<evidence type="ECO:0000256" key="1">
    <source>
        <dbReference type="ARBA" id="ARBA00001974"/>
    </source>
</evidence>
<comment type="similarity">
    <text evidence="2">Belongs to the acyl-CoA dehydrogenase family.</text>
</comment>
<dbReference type="FunFam" id="3.40.50.300:FF:000011">
    <property type="entry name" value="Putative ABC transporter ATP-binding component"/>
    <property type="match status" value="1"/>
</dbReference>
<dbReference type="eggNOG" id="KOG0062">
    <property type="taxonomic scope" value="Eukaryota"/>
</dbReference>
<dbReference type="SUPFAM" id="SSF55856">
    <property type="entry name" value="Cytochrome b5-like heme/steroid binding domain"/>
    <property type="match status" value="1"/>
</dbReference>
<keyword evidence="4" id="KW-0677">Repeat</keyword>
<protein>
    <submittedName>
        <fullName evidence="11">Uncharacterized protein</fullName>
    </submittedName>
</protein>
<evidence type="ECO:0000256" key="8">
    <source>
        <dbReference type="SAM" id="Coils"/>
    </source>
</evidence>
<dbReference type="PROSITE" id="PS50255">
    <property type="entry name" value="CYTOCHROME_B5_2"/>
    <property type="match status" value="1"/>
</dbReference>
<evidence type="ECO:0000259" key="9">
    <source>
        <dbReference type="PROSITE" id="PS50255"/>
    </source>
</evidence>
<keyword evidence="6" id="KW-0274">FAD</keyword>
<dbReference type="SUPFAM" id="SSF47203">
    <property type="entry name" value="Acyl-CoA dehydrogenase C-terminal domain-like"/>
    <property type="match status" value="1"/>
</dbReference>
<dbReference type="SMART" id="SM00382">
    <property type="entry name" value="AAA"/>
    <property type="match status" value="2"/>
</dbReference>
<dbReference type="InterPro" id="IPR036400">
    <property type="entry name" value="Cyt_B5-like_heme/steroid_sf"/>
</dbReference>
<feature type="domain" description="ABC transporter" evidence="10">
    <location>
        <begin position="582"/>
        <end position="843"/>
    </location>
</feature>
<dbReference type="InterPro" id="IPR009100">
    <property type="entry name" value="AcylCoA_DH/oxidase_NM_dom_sf"/>
</dbReference>
<dbReference type="InterPro" id="IPR037069">
    <property type="entry name" value="AcylCoA_DH/ox_N_sf"/>
</dbReference>
<dbReference type="Gene3D" id="1.10.540.10">
    <property type="entry name" value="Acyl-CoA dehydrogenase/oxidase, N-terminal domain"/>
    <property type="match status" value="1"/>
</dbReference>
<name>A0A1Y5IF66_OSTTA</name>
<dbReference type="PANTHER" id="PTHR19211:SF133">
    <property type="entry name" value="ABC TRANSPORTER FAMILY PROTEIN"/>
    <property type="match status" value="1"/>
</dbReference>
<dbReference type="InterPro" id="IPR050611">
    <property type="entry name" value="ABCF"/>
</dbReference>
<evidence type="ECO:0000256" key="7">
    <source>
        <dbReference type="ARBA" id="ARBA00022840"/>
    </source>
</evidence>
<dbReference type="InterPro" id="IPR027417">
    <property type="entry name" value="P-loop_NTPase"/>
</dbReference>
<feature type="domain" description="ABC transporter" evidence="10">
    <location>
        <begin position="923"/>
        <end position="1143"/>
    </location>
</feature>
<dbReference type="InterPro" id="IPR003439">
    <property type="entry name" value="ABC_transporter-like_ATP-bd"/>
</dbReference>
<dbReference type="Gene3D" id="3.10.120.10">
    <property type="entry name" value="Cytochrome b5-like heme/steroid binding domain"/>
    <property type="match status" value="1"/>
</dbReference>
<dbReference type="SUPFAM" id="SSF56645">
    <property type="entry name" value="Acyl-CoA dehydrogenase NM domain-like"/>
    <property type="match status" value="1"/>
</dbReference>
<dbReference type="Pfam" id="PF12848">
    <property type="entry name" value="ABC_tran_Xtn"/>
    <property type="match status" value="1"/>
</dbReference>
<evidence type="ECO:0000313" key="11">
    <source>
        <dbReference type="EMBL" id="OUS46844.1"/>
    </source>
</evidence>
<proteinExistence type="inferred from homology"/>
<dbReference type="SUPFAM" id="SSF52540">
    <property type="entry name" value="P-loop containing nucleoside triphosphate hydrolases"/>
    <property type="match status" value="2"/>
</dbReference>
<dbReference type="CDD" id="cd03221">
    <property type="entry name" value="ABCF_EF-3"/>
    <property type="match status" value="2"/>
</dbReference>
<dbReference type="Pfam" id="PF00173">
    <property type="entry name" value="Cyt-b5"/>
    <property type="match status" value="1"/>
</dbReference>
<dbReference type="PROSITE" id="PS00211">
    <property type="entry name" value="ABC_TRANSPORTER_1"/>
    <property type="match status" value="2"/>
</dbReference>
<accession>A0A1Y5IF66</accession>
<dbReference type="GO" id="GO:0005524">
    <property type="term" value="F:ATP binding"/>
    <property type="evidence" value="ECO:0007669"/>
    <property type="project" value="UniProtKB-KW"/>
</dbReference>
<keyword evidence="3" id="KW-0285">Flavoprotein</keyword>
<dbReference type="InterPro" id="IPR006091">
    <property type="entry name" value="Acyl-CoA_Oxase/DH_mid-dom"/>
</dbReference>
<dbReference type="EMBL" id="KZ155780">
    <property type="protein sequence ID" value="OUS46844.1"/>
    <property type="molecule type" value="Genomic_DNA"/>
</dbReference>
<dbReference type="GO" id="GO:0016627">
    <property type="term" value="F:oxidoreductase activity, acting on the CH-CH group of donors"/>
    <property type="evidence" value="ECO:0007669"/>
    <property type="project" value="InterPro"/>
</dbReference>
<organism evidence="11">
    <name type="scientific">Ostreococcus tauri</name>
    <name type="common">Marine green alga</name>
    <dbReference type="NCBI Taxonomy" id="70448"/>
    <lineage>
        <taxon>Eukaryota</taxon>
        <taxon>Viridiplantae</taxon>
        <taxon>Chlorophyta</taxon>
        <taxon>Mamiellophyceae</taxon>
        <taxon>Mamiellales</taxon>
        <taxon>Bathycoccaceae</taxon>
        <taxon>Ostreococcus</taxon>
    </lineage>
</organism>
<evidence type="ECO:0000256" key="2">
    <source>
        <dbReference type="ARBA" id="ARBA00009347"/>
    </source>
</evidence>
<reference evidence="11" key="1">
    <citation type="submission" date="2017-04" db="EMBL/GenBank/DDBJ databases">
        <title>Population genomics of picophytoplankton unveils novel chromosome hypervariability.</title>
        <authorList>
            <consortium name="DOE Joint Genome Institute"/>
            <person name="Blanc-Mathieu R."/>
            <person name="Krasovec M."/>
            <person name="Hebrard M."/>
            <person name="Yau S."/>
            <person name="Desgranges E."/>
            <person name="Martin J."/>
            <person name="Schackwitz W."/>
            <person name="Kuo A."/>
            <person name="Salin G."/>
            <person name="Donnadieu C."/>
            <person name="Desdevises Y."/>
            <person name="Sanchez-Ferandin S."/>
            <person name="Moreau H."/>
            <person name="Rivals E."/>
            <person name="Grigoriev I.V."/>
            <person name="Grimsley N."/>
            <person name="Eyre-Walker A."/>
            <person name="Piganeau G."/>
        </authorList>
    </citation>
    <scope>NUCLEOTIDE SEQUENCE [LARGE SCALE GENOMIC DNA]</scope>
    <source>
        <strain evidence="11">RCC 1115</strain>
    </source>
</reference>
<dbReference type="PANTHER" id="PTHR19211">
    <property type="entry name" value="ATP-BINDING TRANSPORT PROTEIN-RELATED"/>
    <property type="match status" value="1"/>
</dbReference>
<dbReference type="PRINTS" id="PR00363">
    <property type="entry name" value="CYTOCHROMEB5"/>
</dbReference>
<feature type="domain" description="Cytochrome b5 heme-binding" evidence="9">
    <location>
        <begin position="3"/>
        <end position="79"/>
    </location>
</feature>
<sequence length="1169" mass="126049">MSLPTYTAAEVATHATADSLWMVIDDGVYDLTKFASFHPGGASFIVAGAGGDATEAFYALHRSEILEKTAKKYKIGTLVGGTRREIRAGALSAVPYAEPAFFQGAPSPYYDESHKKFRAAVRAFYDEHVRPDMVQNDVAGKPPSKELYEKLGAAGMFATRLQPGPWMKDCVDNCGMTLPGGLTPEQFDTFHEMIAHEELGRLGVPGYCDGIGAGFVIGVPPVLMFARPELRQRVGRECIMGKKRICLAISDPFAGSDVAAIQCTATKTPDGKHYIVNGVKKWITNGTFCDYFTTAVRTGGKGFNALSLLLIERGEGVETNPIKTAYSPAAGTSYIIFENVKVPVENLLGREGDGFKLIMHNFNHERWMIVAGTNGAMRNVLKECYTFAHQRKTFGKRLIDQPVIRNKLARMTSQLEAVECWTESITYQMGKLTHAQQAVALAGPIALLKFLCTRVANFFADEGAQIFGGRGITRTGMGRVIEGFNRAAKFSAILGGSEEVMADLGVKQADRSKKAARKAKTVASKRSTPPPPTVDVIVPAADDAAPSNGDVDVVDARVDAYGGLGFENDVAIPYGPTSGAALRIDEVMLSVGDVDLLSEASAMVMPGQKVGLVGGNGCGKSTLLKCIAGKRSVQDGAIAISPELEVGYFEQTAVSGSQLTVYQEARARMDRINAAEKALREAEAMCETDDDKDACMAADKLMDCLAEFEAAGGYEAEKRIANVLDGLGFSRSQWGVKCDDLSGGWQMRVALARLLLSPAGSGENGLLLLDEPTNHLDEASKTWLAKWIKDSSATTIIVSHEAELLDGACTHMAEVRGRGLHWYVGNFTKFLEARDERIALAKATYEKQQAEEAELKDFIRRFSANASKSTQAQSRQKLLDKLQKEMRKTVSAATATVSSDAAGDASKMNLKLTKPPPSNQVQLKLNDAVLGYKPETPILRGSLTLERDMRVVVLGPNGAGKSTLLKSISGTMPLISGEREITDERVKLGVFSQDLAQYLPKEKTCLEYVLDVAREDDPLCVEQFGRQALGALGITGTMALRKIGSLSGGEKARVALAAFVLQPRNCLLLDEPSNHLDVGAVKALTDGLQDWNGCLFAVSHNKAFCESLQPTHVIRVKNGEFVMENCYGLTDADFEHEEQTGDATAMAAAAAAAIEEAVSAETETLTPAR</sequence>
<dbReference type="AlphaFoldDB" id="A0A1Y5IF66"/>
<evidence type="ECO:0000256" key="3">
    <source>
        <dbReference type="ARBA" id="ARBA00022630"/>
    </source>
</evidence>
<gene>
    <name evidence="11" type="ORF">BE221DRAFT_145298</name>
</gene>
<dbReference type="PROSITE" id="PS50893">
    <property type="entry name" value="ABC_TRANSPORTER_2"/>
    <property type="match status" value="2"/>
</dbReference>